<protein>
    <recommendedName>
        <fullName evidence="4">VCBS repeat-containing protein</fullName>
    </recommendedName>
</protein>
<dbReference type="Proteomes" id="UP000254425">
    <property type="component" value="Chromosome"/>
</dbReference>
<dbReference type="EMBL" id="CP031320">
    <property type="protein sequence ID" value="AXK35574.1"/>
    <property type="molecule type" value="Genomic_DNA"/>
</dbReference>
<feature type="region of interest" description="Disordered" evidence="1">
    <location>
        <begin position="110"/>
        <end position="154"/>
    </location>
</feature>
<keyword evidence="3" id="KW-1185">Reference proteome</keyword>
<feature type="compositionally biased region" description="Basic and acidic residues" evidence="1">
    <location>
        <begin position="59"/>
        <end position="80"/>
    </location>
</feature>
<gene>
    <name evidence="2" type="ORF">DVA86_25965</name>
</gene>
<dbReference type="KEGG" id="sarm:DVA86_25965"/>
<evidence type="ECO:0008006" key="4">
    <source>
        <dbReference type="Google" id="ProtNLM"/>
    </source>
</evidence>
<accession>A0A345XVA8</accession>
<evidence type="ECO:0000313" key="2">
    <source>
        <dbReference type="EMBL" id="AXK35574.1"/>
    </source>
</evidence>
<feature type="region of interest" description="Disordered" evidence="1">
    <location>
        <begin position="308"/>
        <end position="327"/>
    </location>
</feature>
<organism evidence="2 3">
    <name type="scientific">Streptomyces armeniacus</name>
    <dbReference type="NCBI Taxonomy" id="83291"/>
    <lineage>
        <taxon>Bacteria</taxon>
        <taxon>Bacillati</taxon>
        <taxon>Actinomycetota</taxon>
        <taxon>Actinomycetes</taxon>
        <taxon>Kitasatosporales</taxon>
        <taxon>Streptomycetaceae</taxon>
        <taxon>Streptomyces</taxon>
    </lineage>
</organism>
<dbReference type="RefSeq" id="WP_208881826.1">
    <property type="nucleotide sequence ID" value="NZ_CP031320.1"/>
</dbReference>
<proteinExistence type="predicted"/>
<dbReference type="InterPro" id="IPR028994">
    <property type="entry name" value="Integrin_alpha_N"/>
</dbReference>
<feature type="region of interest" description="Disordered" evidence="1">
    <location>
        <begin position="443"/>
        <end position="467"/>
    </location>
</feature>
<name>A0A345XVA8_9ACTN</name>
<feature type="region of interest" description="Disordered" evidence="1">
    <location>
        <begin position="333"/>
        <end position="391"/>
    </location>
</feature>
<dbReference type="SUPFAM" id="SSF69318">
    <property type="entry name" value="Integrin alpha N-terminal domain"/>
    <property type="match status" value="1"/>
</dbReference>
<reference evidence="2 3" key="1">
    <citation type="submission" date="2018-07" db="EMBL/GenBank/DDBJ databases">
        <title>Draft genome of the type strain Streptomyces armeniacus ATCC 15676.</title>
        <authorList>
            <person name="Labana P."/>
            <person name="Gosse J.T."/>
            <person name="Boddy C.N."/>
        </authorList>
    </citation>
    <scope>NUCLEOTIDE SEQUENCE [LARGE SCALE GENOMIC DNA]</scope>
    <source>
        <strain evidence="2 3">ATCC 15676</strain>
    </source>
</reference>
<dbReference type="AlphaFoldDB" id="A0A345XVA8"/>
<evidence type="ECO:0000256" key="1">
    <source>
        <dbReference type="SAM" id="MobiDB-lite"/>
    </source>
</evidence>
<dbReference type="Gene3D" id="2.130.10.130">
    <property type="entry name" value="Integrin alpha, N-terminal"/>
    <property type="match status" value="2"/>
</dbReference>
<sequence length="519" mass="53152">MTFPAVARGARGARRALAVSAVCAVLVPLTACGGGDGETASGGRSPAAGVPVAPTESRAPAEGKGSKDPDDINGDGHRDLLVPVTVGGKAGDQNRHERVAVVYGSAEGLDPATRTVHGRRALGLPQPTPPDRPEGPSDAGPSGPEPSAPARSDDVAAEDVLTADLDGDGYADFITDVEGEQATDGHVSAAHAAPYVSWGGPGGPPAGSEDGPDATPVRLPGNVSKLGVEDVVRGDFDGDGHHDLAAPARNEPSLVLLYGPFTRSGAPARTDTGVPWDEGDLVADAIDPSGKPRATSLLLHDVSDGEQTGNTLYPARRGTGLSPEGRKLRVGNAHAFGDFDGDGTRDVAVGDDGSRNNEPGYETEAPEVGGSFAVYPGGGAEPVTRELPETPEDATTYYGPGGYAAADPDGDGRDGLLVATYEGATLIDTPLDGDERTQVLRRGPAKAGGEKTPAKWRHARPAGAGDFDGDGTDELLLNWGPGTLFGLYGKHPTHWWLTDGTTRGDKASFETTKFAPRAS</sequence>
<evidence type="ECO:0000313" key="3">
    <source>
        <dbReference type="Proteomes" id="UP000254425"/>
    </source>
</evidence>
<feature type="region of interest" description="Disordered" evidence="1">
    <location>
        <begin position="37"/>
        <end position="93"/>
    </location>
</feature>